<reference evidence="3" key="1">
    <citation type="journal article" date="2023" name="Mol. Plant Microbe Interact.">
        <title>Elucidating the Obligate Nature and Biological Capacity of an Invasive Fungal Corn Pathogen.</title>
        <authorList>
            <person name="MacCready J.S."/>
            <person name="Roggenkamp E.M."/>
            <person name="Gdanetz K."/>
            <person name="Chilvers M.I."/>
        </authorList>
    </citation>
    <scope>NUCLEOTIDE SEQUENCE</scope>
    <source>
        <strain evidence="3">PM02</strain>
    </source>
</reference>
<dbReference type="InterPro" id="IPR029063">
    <property type="entry name" value="SAM-dependent_MTases_sf"/>
</dbReference>
<dbReference type="EMBL" id="JAQQPM010000009">
    <property type="protein sequence ID" value="KAK2075454.1"/>
    <property type="molecule type" value="Genomic_DNA"/>
</dbReference>
<accession>A0AAD9ICW9</accession>
<dbReference type="PANTHER" id="PTHR43591:SF108">
    <property type="entry name" value="S-ADENOSYL-L-METHIONINE-DEPENDENT METHYLTRANSFERASE"/>
    <property type="match status" value="1"/>
</dbReference>
<name>A0AAD9ICW9_9PEZI</name>
<evidence type="ECO:0000256" key="1">
    <source>
        <dbReference type="ARBA" id="ARBA00038158"/>
    </source>
</evidence>
<organism evidence="3 4">
    <name type="scientific">Phyllachora maydis</name>
    <dbReference type="NCBI Taxonomy" id="1825666"/>
    <lineage>
        <taxon>Eukaryota</taxon>
        <taxon>Fungi</taxon>
        <taxon>Dikarya</taxon>
        <taxon>Ascomycota</taxon>
        <taxon>Pezizomycotina</taxon>
        <taxon>Sordariomycetes</taxon>
        <taxon>Sordariomycetidae</taxon>
        <taxon>Phyllachorales</taxon>
        <taxon>Phyllachoraceae</taxon>
        <taxon>Phyllachora</taxon>
    </lineage>
</organism>
<evidence type="ECO:0000313" key="4">
    <source>
        <dbReference type="Proteomes" id="UP001217918"/>
    </source>
</evidence>
<keyword evidence="4" id="KW-1185">Reference proteome</keyword>
<proteinExistence type="inferred from homology"/>
<dbReference type="Gene3D" id="3.40.50.150">
    <property type="entry name" value="Vaccinia Virus protein VP39"/>
    <property type="match status" value="1"/>
</dbReference>
<dbReference type="Pfam" id="PF08241">
    <property type="entry name" value="Methyltransf_11"/>
    <property type="match status" value="1"/>
</dbReference>
<dbReference type="AlphaFoldDB" id="A0AAD9ICW9"/>
<feature type="domain" description="Methyltransferase type 11" evidence="2">
    <location>
        <begin position="67"/>
        <end position="174"/>
    </location>
</feature>
<comment type="caution">
    <text evidence="3">The sequence shown here is derived from an EMBL/GenBank/DDBJ whole genome shotgun (WGS) entry which is preliminary data.</text>
</comment>
<protein>
    <recommendedName>
        <fullName evidence="2">Methyltransferase type 11 domain-containing protein</fullName>
    </recommendedName>
</protein>
<dbReference type="InterPro" id="IPR013216">
    <property type="entry name" value="Methyltransf_11"/>
</dbReference>
<evidence type="ECO:0000259" key="2">
    <source>
        <dbReference type="Pfam" id="PF08241"/>
    </source>
</evidence>
<dbReference type="PANTHER" id="PTHR43591">
    <property type="entry name" value="METHYLTRANSFERASE"/>
    <property type="match status" value="1"/>
</dbReference>
<dbReference type="GO" id="GO:0008757">
    <property type="term" value="F:S-adenosylmethionine-dependent methyltransferase activity"/>
    <property type="evidence" value="ECO:0007669"/>
    <property type="project" value="InterPro"/>
</dbReference>
<comment type="similarity">
    <text evidence="1">Belongs to the methyltransferase superfamily. LaeA methyltransferase family.</text>
</comment>
<sequence>MASTSRKQRNQDYFDKTAADYDTKHEKTLNQLIDKIRARLDFIGVNWIDDEHDTGDVNPDQATVKLLDYACGPGTISRALAPYTTQCVGIDLSENMVAAYNMRAGNQGLAPDEMHAYQGDLCNPSDPSPVALSAPSFFDFDIAAVGLGLHHFDDPALAAKRLVERLRPGGVLLIIDFLPHQADHVRGHGCELDKEHSQAMATVTHHGFSPETIRAIFDGAGAGIDFAMDECADTISGPRDGGSFKRKIFLARGAKT</sequence>
<dbReference type="SUPFAM" id="SSF53335">
    <property type="entry name" value="S-adenosyl-L-methionine-dependent methyltransferases"/>
    <property type="match status" value="1"/>
</dbReference>
<gene>
    <name evidence="3" type="ORF">P8C59_009582</name>
</gene>
<dbReference type="CDD" id="cd02440">
    <property type="entry name" value="AdoMet_MTases"/>
    <property type="match status" value="1"/>
</dbReference>
<dbReference type="Proteomes" id="UP001217918">
    <property type="component" value="Unassembled WGS sequence"/>
</dbReference>
<evidence type="ECO:0000313" key="3">
    <source>
        <dbReference type="EMBL" id="KAK2075454.1"/>
    </source>
</evidence>